<dbReference type="InterPro" id="IPR011989">
    <property type="entry name" value="ARM-like"/>
</dbReference>
<dbReference type="GO" id="GO:0006896">
    <property type="term" value="P:Golgi to vacuole transport"/>
    <property type="evidence" value="ECO:0007669"/>
    <property type="project" value="TreeGrafter"/>
</dbReference>
<dbReference type="EMBL" id="JAPQKR010000004">
    <property type="protein sequence ID" value="KAJ5218287.1"/>
    <property type="molecule type" value="Genomic_DNA"/>
</dbReference>
<feature type="region of interest" description="Disordered" evidence="8">
    <location>
        <begin position="892"/>
        <end position="934"/>
    </location>
</feature>
<dbReference type="GO" id="GO:0006623">
    <property type="term" value="P:protein targeting to vacuole"/>
    <property type="evidence" value="ECO:0007669"/>
    <property type="project" value="TreeGrafter"/>
</dbReference>
<comment type="subcellular location">
    <subcellularLocation>
        <location evidence="1">Endomembrane system</location>
    </subcellularLocation>
    <subcellularLocation>
        <location evidence="7">Golgi apparatus</location>
    </subcellularLocation>
</comment>
<feature type="compositionally biased region" description="Low complexity" evidence="8">
    <location>
        <begin position="467"/>
        <end position="477"/>
    </location>
</feature>
<evidence type="ECO:0000313" key="11">
    <source>
        <dbReference type="Proteomes" id="UP001150904"/>
    </source>
</evidence>
<keyword evidence="11" id="KW-1185">Reference proteome</keyword>
<evidence type="ECO:0000256" key="2">
    <source>
        <dbReference type="ARBA" id="ARBA00006613"/>
    </source>
</evidence>
<dbReference type="GO" id="GO:0030123">
    <property type="term" value="C:AP-3 adaptor complex"/>
    <property type="evidence" value="ECO:0007669"/>
    <property type="project" value="InterPro"/>
</dbReference>
<dbReference type="PANTHER" id="PTHR22781:SF12">
    <property type="entry name" value="AP-3 COMPLEX SUBUNIT DELTA-1"/>
    <property type="match status" value="1"/>
</dbReference>
<dbReference type="PANTHER" id="PTHR22781">
    <property type="entry name" value="DELTA ADAPTIN-RELATED"/>
    <property type="match status" value="1"/>
</dbReference>
<reference evidence="10" key="1">
    <citation type="submission" date="2022-12" db="EMBL/GenBank/DDBJ databases">
        <authorList>
            <person name="Petersen C."/>
        </authorList>
    </citation>
    <scope>NUCLEOTIDE SEQUENCE</scope>
    <source>
        <strain evidence="10">IBT 15544</strain>
    </source>
</reference>
<name>A0A9W9NEC0_9EURO</name>
<evidence type="ECO:0000256" key="1">
    <source>
        <dbReference type="ARBA" id="ARBA00004308"/>
    </source>
</evidence>
<keyword evidence="7" id="KW-0333">Golgi apparatus</keyword>
<evidence type="ECO:0000256" key="5">
    <source>
        <dbReference type="ARBA" id="ARBA00022927"/>
    </source>
</evidence>
<dbReference type="InterPro" id="IPR002553">
    <property type="entry name" value="Clathrin/coatomer_adapt-like_N"/>
</dbReference>
<keyword evidence="5 7" id="KW-0653">Protein transport</keyword>
<dbReference type="Proteomes" id="UP001150904">
    <property type="component" value="Unassembled WGS sequence"/>
</dbReference>
<keyword evidence="4" id="KW-0677">Repeat</keyword>
<protein>
    <recommendedName>
        <fullName evidence="7">AP-3 complex subunit delta</fullName>
    </recommendedName>
</protein>
<feature type="region of interest" description="Disordered" evidence="8">
    <location>
        <begin position="457"/>
        <end position="493"/>
    </location>
</feature>
<dbReference type="GO" id="GO:0005794">
    <property type="term" value="C:Golgi apparatus"/>
    <property type="evidence" value="ECO:0007669"/>
    <property type="project" value="UniProtKB-SubCell"/>
</dbReference>
<sequence>MAENRGRLLGKMKGGNQVRPIGLAGFCKSHGKYRMGRAPGWKDNASFRQGTVVFVLTFGIPTARGASRNKMFEKSLYDLIKGLRTHKGGEDEYVQDCLRECKAEIKSQDMDKKATALLKLIYLEMFGYDMSWAAFNVLEVMSSSKYLQKRVGYLGAVQSFRPDTEVLMLATNMLKKDIVSPSIPSLSLPLVTLPHIITPSLAMSLLPDILSRLSHSSPVVRKKTIVCLYRLALVYPEALKLSWPKIKDHLMDDQEDISVTTAAINVVCELGWRRPHDFLPLAPRLFELLVDSGNNWMAIKIIKLFATLTPLEPRLTRKLLRPLTNIIQTTTAMSLLYECINGIIQGGILDGEENLQERDEVASLCVGKLRGMIVMNSDPNLKYVALLALNRIVTTHPMLVSVQQDVIMDCLDDADVSIRLQALELAAGIVTSDTLQAVVNQLVNQLQVASLSFARDATDPEFDPEADSSARAASESPEGQRASNVGPDTSIDLPSEYRTEVVNRVLDICSQSNYAEVTDFEWYVGILVKLVGLLPPSGLDEYYQQTQTGKWSINGSRTTVAFRIGSEIRNVAVRVRGVRPEATRAAESLLLVDNRSILFPAGSNVVNDVLGPIAWVVGEYAECLVSPDRALQSLIDPSNASLMPRTLQLFLQAIPKVFVQLNRTWGAKDTWKSELSLLLARVVDFLELLAAHPDLDVQERAIEFLEVLRLGAEAMRSNTQEVPSLLTSIIPSLFEGLELNPMALSAQKKVILPPSLRLDEAFHDDLPGLFRNLDRSMLNVDTRSVLQDFYHVPDLSPPVNKPLYEAAPIEVHLGPSYQNTVGGTIEHPSVLERRKVERRERFKDDPFYIAPGSSSGTSTPVHDVFKSTNGDALDIDSIPIVDLKLDDGQQGRVDRDSLTDRQISPKKMEVTADETFGSDDTPLHDSLAGTTRGSTGYKRSLLQVDSSGLGQLSLGKNDDRDPIVAGDEGDAEMTKAMQNVEQMRLRMQRASERIQLEGTPAEGTLVKKKKKSKKKPDDGDIEKTEPSRVRGKKEEEKGGCLIASHFKVA</sequence>
<dbReference type="InterPro" id="IPR017105">
    <property type="entry name" value="AP3_complex_dsu"/>
</dbReference>
<dbReference type="InterPro" id="IPR016024">
    <property type="entry name" value="ARM-type_fold"/>
</dbReference>
<reference evidence="10" key="2">
    <citation type="journal article" date="2023" name="IMA Fungus">
        <title>Comparative genomic study of the Penicillium genus elucidates a diverse pangenome and 15 lateral gene transfer events.</title>
        <authorList>
            <person name="Petersen C."/>
            <person name="Sorensen T."/>
            <person name="Nielsen M.R."/>
            <person name="Sondergaard T.E."/>
            <person name="Sorensen J.L."/>
            <person name="Fitzpatrick D.A."/>
            <person name="Frisvad J.C."/>
            <person name="Nielsen K.L."/>
        </authorList>
    </citation>
    <scope>NUCLEOTIDE SEQUENCE</scope>
    <source>
        <strain evidence="10">IBT 15544</strain>
    </source>
</reference>
<evidence type="ECO:0000259" key="9">
    <source>
        <dbReference type="Pfam" id="PF01602"/>
    </source>
</evidence>
<keyword evidence="3 7" id="KW-0813">Transport</keyword>
<dbReference type="Gene3D" id="1.25.10.10">
    <property type="entry name" value="Leucine-rich Repeat Variant"/>
    <property type="match status" value="1"/>
</dbReference>
<dbReference type="GO" id="GO:0010008">
    <property type="term" value="C:endosome membrane"/>
    <property type="evidence" value="ECO:0007669"/>
    <property type="project" value="TreeGrafter"/>
</dbReference>
<comment type="caution">
    <text evidence="10">The sequence shown here is derived from an EMBL/GenBank/DDBJ whole genome shotgun (WGS) entry which is preliminary data.</text>
</comment>
<feature type="region of interest" description="Disordered" evidence="8">
    <location>
        <begin position="991"/>
        <end position="1049"/>
    </location>
</feature>
<evidence type="ECO:0000256" key="6">
    <source>
        <dbReference type="ARBA" id="ARBA00023136"/>
    </source>
</evidence>
<dbReference type="Pfam" id="PF01602">
    <property type="entry name" value="Adaptin_N"/>
    <property type="match status" value="1"/>
</dbReference>
<dbReference type="AlphaFoldDB" id="A0A9W9NEC0"/>
<dbReference type="RefSeq" id="XP_058312860.1">
    <property type="nucleotide sequence ID" value="XM_058447449.1"/>
</dbReference>
<dbReference type="PIRSF" id="PIRSF037092">
    <property type="entry name" value="AP3_complex_delta"/>
    <property type="match status" value="1"/>
</dbReference>
<comment type="subunit">
    <text evidence="7">Adaptor protein complex 3 (AP-3) is a heterotetramer.</text>
</comment>
<evidence type="ECO:0000313" key="10">
    <source>
        <dbReference type="EMBL" id="KAJ5218287.1"/>
    </source>
</evidence>
<accession>A0A9W9NEC0</accession>
<comment type="similarity">
    <text evidence="2 7">Belongs to the adaptor complexes large subunit family.</text>
</comment>
<dbReference type="OrthoDB" id="10264595at2759"/>
<evidence type="ECO:0000256" key="8">
    <source>
        <dbReference type="SAM" id="MobiDB-lite"/>
    </source>
</evidence>
<keyword evidence="6" id="KW-0472">Membrane</keyword>
<evidence type="ECO:0000256" key="7">
    <source>
        <dbReference type="PIRNR" id="PIRNR037092"/>
    </source>
</evidence>
<organism evidence="10 11">
    <name type="scientific">Penicillium cinerascens</name>
    <dbReference type="NCBI Taxonomy" id="70096"/>
    <lineage>
        <taxon>Eukaryota</taxon>
        <taxon>Fungi</taxon>
        <taxon>Dikarya</taxon>
        <taxon>Ascomycota</taxon>
        <taxon>Pezizomycotina</taxon>
        <taxon>Eurotiomycetes</taxon>
        <taxon>Eurotiomycetidae</taxon>
        <taxon>Eurotiales</taxon>
        <taxon>Aspergillaceae</taxon>
        <taxon>Penicillium</taxon>
    </lineage>
</organism>
<gene>
    <name evidence="10" type="ORF">N7498_000386</name>
</gene>
<dbReference type="SUPFAM" id="SSF48371">
    <property type="entry name" value="ARM repeat"/>
    <property type="match status" value="1"/>
</dbReference>
<dbReference type="GeneID" id="83174749"/>
<evidence type="ECO:0000256" key="3">
    <source>
        <dbReference type="ARBA" id="ARBA00022448"/>
    </source>
</evidence>
<feature type="domain" description="Clathrin/coatomer adaptor adaptin-like N-terminal" evidence="9">
    <location>
        <begin position="90"/>
        <end position="531"/>
    </location>
</feature>
<comment type="function">
    <text evidence="7">Part of the AP-3 complex, an adaptor-related complex which is not clathrin-associated. The complex is associated with the Golgi region as well as more peripheral structures. It facilitates the budding of vesicles from the Golgi membrane.</text>
</comment>
<feature type="compositionally biased region" description="Basic and acidic residues" evidence="8">
    <location>
        <begin position="1015"/>
        <end position="1038"/>
    </location>
</feature>
<proteinExistence type="inferred from homology"/>
<evidence type="ECO:0000256" key="4">
    <source>
        <dbReference type="ARBA" id="ARBA00022737"/>
    </source>
</evidence>